<feature type="region of interest" description="Disordered" evidence="1">
    <location>
        <begin position="126"/>
        <end position="150"/>
    </location>
</feature>
<evidence type="ECO:0000313" key="4">
    <source>
        <dbReference type="Proteomes" id="UP000784294"/>
    </source>
</evidence>
<reference evidence="3" key="1">
    <citation type="submission" date="2018-11" db="EMBL/GenBank/DDBJ databases">
        <authorList>
            <consortium name="Pathogen Informatics"/>
        </authorList>
    </citation>
    <scope>NUCLEOTIDE SEQUENCE</scope>
</reference>
<dbReference type="EMBL" id="CAAALY010099822">
    <property type="protein sequence ID" value="VEL29040.1"/>
    <property type="molecule type" value="Genomic_DNA"/>
</dbReference>
<evidence type="ECO:0000256" key="2">
    <source>
        <dbReference type="SAM" id="Phobius"/>
    </source>
</evidence>
<feature type="transmembrane region" description="Helical" evidence="2">
    <location>
        <begin position="44"/>
        <end position="63"/>
    </location>
</feature>
<comment type="caution">
    <text evidence="3">The sequence shown here is derived from an EMBL/GenBank/DDBJ whole genome shotgun (WGS) entry which is preliminary data.</text>
</comment>
<proteinExistence type="predicted"/>
<keyword evidence="4" id="KW-1185">Reference proteome</keyword>
<dbReference type="Proteomes" id="UP000784294">
    <property type="component" value="Unassembled WGS sequence"/>
</dbReference>
<keyword evidence="2" id="KW-0812">Transmembrane</keyword>
<dbReference type="AlphaFoldDB" id="A0A448X649"/>
<keyword evidence="2" id="KW-1133">Transmembrane helix</keyword>
<feature type="non-terminal residue" evidence="3">
    <location>
        <position position="441"/>
    </location>
</feature>
<name>A0A448X649_9PLAT</name>
<gene>
    <name evidence="3" type="ORF">PXEA_LOCUS22480</name>
</gene>
<organism evidence="3 4">
    <name type="scientific">Protopolystoma xenopodis</name>
    <dbReference type="NCBI Taxonomy" id="117903"/>
    <lineage>
        <taxon>Eukaryota</taxon>
        <taxon>Metazoa</taxon>
        <taxon>Spiralia</taxon>
        <taxon>Lophotrochozoa</taxon>
        <taxon>Platyhelminthes</taxon>
        <taxon>Monogenea</taxon>
        <taxon>Polyopisthocotylea</taxon>
        <taxon>Polystomatidea</taxon>
        <taxon>Polystomatidae</taxon>
        <taxon>Protopolystoma</taxon>
    </lineage>
</organism>
<keyword evidence="2" id="KW-0472">Membrane</keyword>
<accession>A0A448X649</accession>
<feature type="transmembrane region" description="Helical" evidence="2">
    <location>
        <begin position="179"/>
        <end position="205"/>
    </location>
</feature>
<feature type="transmembrane region" description="Helical" evidence="2">
    <location>
        <begin position="255"/>
        <end position="274"/>
    </location>
</feature>
<evidence type="ECO:0000313" key="3">
    <source>
        <dbReference type="EMBL" id="VEL29040.1"/>
    </source>
</evidence>
<feature type="compositionally biased region" description="Polar residues" evidence="1">
    <location>
        <begin position="306"/>
        <end position="319"/>
    </location>
</feature>
<sequence>MAKVRDVAKSAKIEVNGEEIASTDCLIHRGPLRPAEALYGTANWISPPLCACFLAILMFRLASLNGRATRRHRQTSSAPALAGHRLPEVVEASQSLISGLERQLYCQSDGPSSPWRRVRQDDSIEEADANRQSGGWELLSSRPQGRKDRADGSVRCLGRKAAVSFLLAPFRISKCGLTIVFGLLAFLAALPGLLQLAFCSFALLASSDNVDKLGLSRIASDLKQPTSEQLVSVDFASTTDRVIVQVTGFANALLYAQYTVNFLCLLPIPLVFLVKCFRTAQPILLESASMLPTCLREEDDEKEASGDSQHGPQEGSQHTNRAEMSVWNRQFIVPSSAASAVLSLLTYPRDNEKPTVTSAASGGHLVQFAEPMRLSSHADAGLLAPSQLTSVNMSASSLLEFNQSSPTAALPLLACGAFTICPSVSGAPSTVVHIVDHVCQL</sequence>
<feature type="region of interest" description="Disordered" evidence="1">
    <location>
        <begin position="296"/>
        <end position="320"/>
    </location>
</feature>
<protein>
    <submittedName>
        <fullName evidence="3">Uncharacterized protein</fullName>
    </submittedName>
</protein>
<evidence type="ECO:0000256" key="1">
    <source>
        <dbReference type="SAM" id="MobiDB-lite"/>
    </source>
</evidence>